<protein>
    <recommendedName>
        <fullName evidence="4">DUF295 domain-containing protein</fullName>
    </recommendedName>
</protein>
<dbReference type="PANTHER" id="PTHR45463:SF8">
    <property type="entry name" value="OS09G0392200 PROTEIN"/>
    <property type="match status" value="1"/>
</dbReference>
<accession>A0A9R1W6L4</accession>
<gene>
    <name evidence="2" type="ORF">LSAT_V11C200059710</name>
</gene>
<sequence length="322" mass="37735">MTMTRRVTRNQNQDDASISKTIKTDDVGPWSSLNHDVLLLVMMQLGVIDFLAFITGKHLWHPKPPMLMDISLRCNKKDRKCRLEDYEGRVYETTLTHSAGMYYVGLTCGYFILFRMKTNKDFWLVNPITRYELNFPPAPWMPDYNQIWFSIEDEGIWNHVSIFDLRFCRDLYVFKGKIYTINSNYYHLCELTLNPEPKVTLLKTVIVMNDLDIIYCPQLVSCSENLYVMESFMYGCLFNVYKLDSGKMEWVHFEDTGEEHGFFFSGVGHGAAVKPEFWAEPWSQYQRYDVDNGGGHGRVFPAIDEWYFPHECLNVNLLDESS</sequence>
<evidence type="ECO:0008006" key="4">
    <source>
        <dbReference type="Google" id="ProtNLM"/>
    </source>
</evidence>
<organism evidence="2 3">
    <name type="scientific">Lactuca sativa</name>
    <name type="common">Garden lettuce</name>
    <dbReference type="NCBI Taxonomy" id="4236"/>
    <lineage>
        <taxon>Eukaryota</taxon>
        <taxon>Viridiplantae</taxon>
        <taxon>Streptophyta</taxon>
        <taxon>Embryophyta</taxon>
        <taxon>Tracheophyta</taxon>
        <taxon>Spermatophyta</taxon>
        <taxon>Magnoliopsida</taxon>
        <taxon>eudicotyledons</taxon>
        <taxon>Gunneridae</taxon>
        <taxon>Pentapetalae</taxon>
        <taxon>asterids</taxon>
        <taxon>campanulids</taxon>
        <taxon>Asterales</taxon>
        <taxon>Asteraceae</taxon>
        <taxon>Cichorioideae</taxon>
        <taxon>Cichorieae</taxon>
        <taxon>Lactucinae</taxon>
        <taxon>Lactuca</taxon>
    </lineage>
</organism>
<comment type="caution">
    <text evidence="2">The sequence shown here is derived from an EMBL/GenBank/DDBJ whole genome shotgun (WGS) entry which is preliminary data.</text>
</comment>
<name>A0A9R1W6L4_LACSA</name>
<reference evidence="2 3" key="1">
    <citation type="journal article" date="2017" name="Nat. Commun.">
        <title>Genome assembly with in vitro proximity ligation data and whole-genome triplication in lettuce.</title>
        <authorList>
            <person name="Reyes-Chin-Wo S."/>
            <person name="Wang Z."/>
            <person name="Yang X."/>
            <person name="Kozik A."/>
            <person name="Arikit S."/>
            <person name="Song C."/>
            <person name="Xia L."/>
            <person name="Froenicke L."/>
            <person name="Lavelle D.O."/>
            <person name="Truco M.J."/>
            <person name="Xia R."/>
            <person name="Zhu S."/>
            <person name="Xu C."/>
            <person name="Xu H."/>
            <person name="Xu X."/>
            <person name="Cox K."/>
            <person name="Korf I."/>
            <person name="Meyers B.C."/>
            <person name="Michelmore R.W."/>
        </authorList>
    </citation>
    <scope>NUCLEOTIDE SEQUENCE [LARGE SCALE GENOMIC DNA]</scope>
    <source>
        <strain evidence="3">cv. Salinas</strain>
        <tissue evidence="2">Seedlings</tissue>
    </source>
</reference>
<evidence type="ECO:0000313" key="2">
    <source>
        <dbReference type="EMBL" id="KAJ0220897.1"/>
    </source>
</evidence>
<evidence type="ECO:0000313" key="3">
    <source>
        <dbReference type="Proteomes" id="UP000235145"/>
    </source>
</evidence>
<dbReference type="AlphaFoldDB" id="A0A9R1W6L4"/>
<dbReference type="PANTHER" id="PTHR45463">
    <property type="entry name" value="OS09G0392200 PROTEIN"/>
    <property type="match status" value="1"/>
</dbReference>
<keyword evidence="1" id="KW-0812">Transmembrane</keyword>
<dbReference type="Proteomes" id="UP000235145">
    <property type="component" value="Unassembled WGS sequence"/>
</dbReference>
<keyword evidence="1" id="KW-1133">Transmembrane helix</keyword>
<proteinExistence type="predicted"/>
<feature type="transmembrane region" description="Helical" evidence="1">
    <location>
        <begin position="37"/>
        <end position="60"/>
    </location>
</feature>
<feature type="transmembrane region" description="Helical" evidence="1">
    <location>
        <begin position="95"/>
        <end position="114"/>
    </location>
</feature>
<evidence type="ECO:0000256" key="1">
    <source>
        <dbReference type="SAM" id="Phobius"/>
    </source>
</evidence>
<keyword evidence="3" id="KW-1185">Reference proteome</keyword>
<keyword evidence="1" id="KW-0472">Membrane</keyword>
<dbReference type="EMBL" id="NBSK02000002">
    <property type="protein sequence ID" value="KAJ0220897.1"/>
    <property type="molecule type" value="Genomic_DNA"/>
</dbReference>